<dbReference type="PANTHER" id="PTHR31764:SF0">
    <property type="entry name" value="GENERATIVE CELL SPECIFIC-1_HAP2 DOMAIN-CONTAINING PROTEIN"/>
    <property type="match status" value="1"/>
</dbReference>
<dbReference type="GeneID" id="40329064"/>
<dbReference type="Pfam" id="PF10699">
    <property type="entry name" value="HAP2-GCS1"/>
    <property type="match status" value="1"/>
</dbReference>
<keyword evidence="15" id="KW-1185">Reference proteome</keyword>
<evidence type="ECO:0000256" key="12">
    <source>
        <dbReference type="SAM" id="SignalP"/>
    </source>
</evidence>
<comment type="similarity">
    <text evidence="2">Belongs to the HAP2/GCS1 family.</text>
</comment>
<evidence type="ECO:0000256" key="9">
    <source>
        <dbReference type="ARBA" id="ARBA00023157"/>
    </source>
</evidence>
<dbReference type="InterPro" id="IPR040326">
    <property type="entry name" value="HAP2/GCS1"/>
</dbReference>
<evidence type="ECO:0000313" key="14">
    <source>
        <dbReference type="EMBL" id="RNF04482.1"/>
    </source>
</evidence>
<comment type="subcellular location">
    <subcellularLocation>
        <location evidence="1">Cell membrane</location>
        <topology evidence="1">Single-pass type I membrane protein</topology>
    </subcellularLocation>
</comment>
<evidence type="ECO:0000256" key="6">
    <source>
        <dbReference type="ARBA" id="ARBA00022989"/>
    </source>
</evidence>
<keyword evidence="5 12" id="KW-0732">Signal</keyword>
<dbReference type="RefSeq" id="XP_029238129.1">
    <property type="nucleotide sequence ID" value="XM_029382024.1"/>
</dbReference>
<evidence type="ECO:0000313" key="15">
    <source>
        <dbReference type="Proteomes" id="UP000283634"/>
    </source>
</evidence>
<keyword evidence="8 11" id="KW-0472">Membrane</keyword>
<sequence length="585" mass="64107">MFPLLVVFALIVPFRPFDAEGALLASSSIEYCERGSTTDLLPCEKKMVVTLSVDNAQDAGVEEFVLLQDAVDKTRGTGEEPVKFEPIRLTTKKSRVQHIYPLFYEQNFNSKPYEEQIPAEIIGCEDGSNSKATCGVVLDAAGETIPYSEGFCCRCGMCQLLGICPPDSRGLQVCNVFGEASMASCLRFGELWYSGYSIGSASTWYRLEVKLTANSSTEATKARQAVFELGPDVLSGSSPEFGAWVNIVGDFVPSEAPLVLTEKMLFVPTLPRKHKLVLAGSSEWLLLDKHRVSIQGRECDKVGVSYEAFASQGSRCQLRRGSCLADQLEDYRLSDIAVEAKGGRGQYMARFFGDFVLGNANATDGPTLSYWMQNSLTTMVTIVISADRLKYVLSVSPGEIIATEVSKSVIESASRDGVLVVTVRNTGSITAQYTLGVGNCSRHVHPMMAQAVSMAPHQTLTRVFDLNVQGTLEKGLVHCDVTLQDARGGVTDKKLVEFRVTSVEWKNGTQGGNAPSGNGGSVGGNNGSACKRCEWYNIVCFLMHRCWWQPLLYVLVVIAVLLGVYFFCKMFSCINDEHKDREWPI</sequence>
<reference evidence="14 15" key="1">
    <citation type="journal article" date="2018" name="BMC Genomics">
        <title>Genomic comparison of Trypanosoma conorhini and Trypanosoma rangeli to Trypanosoma cruzi strains of high and low virulence.</title>
        <authorList>
            <person name="Bradwell K.R."/>
            <person name="Koparde V.N."/>
            <person name="Matveyev A.V."/>
            <person name="Serrano M.G."/>
            <person name="Alves J.M."/>
            <person name="Parikh H."/>
            <person name="Huang B."/>
            <person name="Lee V."/>
            <person name="Espinosa-Alvarez O."/>
            <person name="Ortiz P.A."/>
            <person name="Costa-Martins A.G."/>
            <person name="Teixeira M.M."/>
            <person name="Buck G.A."/>
        </authorList>
    </citation>
    <scope>NUCLEOTIDE SEQUENCE [LARGE SCALE GENOMIC DNA]</scope>
    <source>
        <strain evidence="14 15">AM80</strain>
    </source>
</reference>
<keyword evidence="7" id="KW-0446">Lipid-binding</keyword>
<feature type="chain" id="PRO_5018528146" evidence="12">
    <location>
        <begin position="20"/>
        <end position="585"/>
    </location>
</feature>
<gene>
    <name evidence="14" type="ORF">TraAM80_05131</name>
</gene>
<evidence type="ECO:0000256" key="2">
    <source>
        <dbReference type="ARBA" id="ARBA00010929"/>
    </source>
</evidence>
<accession>A0A3R7NLN3</accession>
<evidence type="ECO:0000259" key="13">
    <source>
        <dbReference type="Pfam" id="PF10699"/>
    </source>
</evidence>
<keyword evidence="9" id="KW-1015">Disulfide bond</keyword>
<evidence type="ECO:0000256" key="1">
    <source>
        <dbReference type="ARBA" id="ARBA00004251"/>
    </source>
</evidence>
<keyword evidence="3" id="KW-1003">Cell membrane</keyword>
<keyword evidence="10" id="KW-0278">Fertilization</keyword>
<evidence type="ECO:0000256" key="3">
    <source>
        <dbReference type="ARBA" id="ARBA00022475"/>
    </source>
</evidence>
<proteinExistence type="inferred from homology"/>
<comment type="caution">
    <text evidence="14">The sequence shown here is derived from an EMBL/GenBank/DDBJ whole genome shotgun (WGS) entry which is preliminary data.</text>
</comment>
<dbReference type="InterPro" id="IPR018928">
    <property type="entry name" value="HAP2/GCS1_dom"/>
</dbReference>
<dbReference type="AlphaFoldDB" id="A0A3R7NLN3"/>
<dbReference type="OrthoDB" id="272303at2759"/>
<organism evidence="14 15">
    <name type="scientific">Trypanosoma rangeli</name>
    <dbReference type="NCBI Taxonomy" id="5698"/>
    <lineage>
        <taxon>Eukaryota</taxon>
        <taxon>Discoba</taxon>
        <taxon>Euglenozoa</taxon>
        <taxon>Kinetoplastea</taxon>
        <taxon>Metakinetoplastina</taxon>
        <taxon>Trypanosomatida</taxon>
        <taxon>Trypanosomatidae</taxon>
        <taxon>Trypanosoma</taxon>
        <taxon>Herpetosoma</taxon>
    </lineage>
</organism>
<dbReference type="PANTHER" id="PTHR31764">
    <property type="entry name" value="PROTEIN HAPLESS 2"/>
    <property type="match status" value="1"/>
</dbReference>
<evidence type="ECO:0000256" key="5">
    <source>
        <dbReference type="ARBA" id="ARBA00022729"/>
    </source>
</evidence>
<feature type="transmembrane region" description="Helical" evidence="11">
    <location>
        <begin position="547"/>
        <end position="568"/>
    </location>
</feature>
<dbReference type="GO" id="GO:0008289">
    <property type="term" value="F:lipid binding"/>
    <property type="evidence" value="ECO:0007669"/>
    <property type="project" value="UniProtKB-KW"/>
</dbReference>
<name>A0A3R7NLN3_TRYRA</name>
<dbReference type="EMBL" id="MKGL01000162">
    <property type="protein sequence ID" value="RNF04482.1"/>
    <property type="molecule type" value="Genomic_DNA"/>
</dbReference>
<dbReference type="GO" id="GO:0007338">
    <property type="term" value="P:single fertilization"/>
    <property type="evidence" value="ECO:0007669"/>
    <property type="project" value="UniProtKB-KW"/>
</dbReference>
<dbReference type="Proteomes" id="UP000283634">
    <property type="component" value="Unassembled WGS sequence"/>
</dbReference>
<dbReference type="OMA" id="YRYPLFY"/>
<evidence type="ECO:0000256" key="7">
    <source>
        <dbReference type="ARBA" id="ARBA00023121"/>
    </source>
</evidence>
<evidence type="ECO:0000256" key="11">
    <source>
        <dbReference type="SAM" id="Phobius"/>
    </source>
</evidence>
<evidence type="ECO:0000256" key="4">
    <source>
        <dbReference type="ARBA" id="ARBA00022692"/>
    </source>
</evidence>
<dbReference type="GO" id="GO:0005886">
    <property type="term" value="C:plasma membrane"/>
    <property type="evidence" value="ECO:0007669"/>
    <property type="project" value="UniProtKB-SubCell"/>
</dbReference>
<keyword evidence="4 11" id="KW-0812">Transmembrane</keyword>
<protein>
    <submittedName>
        <fullName evidence="14">Generative cell specific-1</fullName>
    </submittedName>
</protein>
<evidence type="ECO:0000256" key="8">
    <source>
        <dbReference type="ARBA" id="ARBA00023136"/>
    </source>
</evidence>
<feature type="signal peptide" evidence="12">
    <location>
        <begin position="1"/>
        <end position="19"/>
    </location>
</feature>
<keyword evidence="6 11" id="KW-1133">Transmembrane helix</keyword>
<feature type="domain" description="Generative cell specific-1/HAP2" evidence="13">
    <location>
        <begin position="41"/>
        <end position="546"/>
    </location>
</feature>
<evidence type="ECO:0000256" key="10">
    <source>
        <dbReference type="ARBA" id="ARBA00023279"/>
    </source>
</evidence>